<comment type="caution">
    <text evidence="2">The sequence shown here is derived from an EMBL/GenBank/DDBJ whole genome shotgun (WGS) entry which is preliminary data.</text>
</comment>
<organism evidence="2 3">
    <name type="scientific">Pleuronectes platessa</name>
    <name type="common">European plaice</name>
    <dbReference type="NCBI Taxonomy" id="8262"/>
    <lineage>
        <taxon>Eukaryota</taxon>
        <taxon>Metazoa</taxon>
        <taxon>Chordata</taxon>
        <taxon>Craniata</taxon>
        <taxon>Vertebrata</taxon>
        <taxon>Euteleostomi</taxon>
        <taxon>Actinopterygii</taxon>
        <taxon>Neopterygii</taxon>
        <taxon>Teleostei</taxon>
        <taxon>Neoteleostei</taxon>
        <taxon>Acanthomorphata</taxon>
        <taxon>Carangaria</taxon>
        <taxon>Pleuronectiformes</taxon>
        <taxon>Pleuronectoidei</taxon>
        <taxon>Pleuronectidae</taxon>
        <taxon>Pleuronectes</taxon>
    </lineage>
</organism>
<evidence type="ECO:0000256" key="1">
    <source>
        <dbReference type="SAM" id="MobiDB-lite"/>
    </source>
</evidence>
<evidence type="ECO:0000313" key="2">
    <source>
        <dbReference type="EMBL" id="CAB1448155.1"/>
    </source>
</evidence>
<feature type="region of interest" description="Disordered" evidence="1">
    <location>
        <begin position="1"/>
        <end position="57"/>
    </location>
</feature>
<name>A0A9N7VC54_PLEPL</name>
<dbReference type="AlphaFoldDB" id="A0A9N7VC54"/>
<proteinExistence type="predicted"/>
<gene>
    <name evidence="2" type="ORF">PLEPLA_LOCUS35818</name>
</gene>
<protein>
    <submittedName>
        <fullName evidence="2">Uncharacterized protein</fullName>
    </submittedName>
</protein>
<dbReference type="Proteomes" id="UP001153269">
    <property type="component" value="Unassembled WGS sequence"/>
</dbReference>
<feature type="compositionally biased region" description="Basic and acidic residues" evidence="1">
    <location>
        <begin position="7"/>
        <end position="17"/>
    </location>
</feature>
<keyword evidence="3" id="KW-1185">Reference proteome</keyword>
<reference evidence="2" key="1">
    <citation type="submission" date="2020-03" db="EMBL/GenBank/DDBJ databases">
        <authorList>
            <person name="Weist P."/>
        </authorList>
    </citation>
    <scope>NUCLEOTIDE SEQUENCE</scope>
</reference>
<sequence length="210" mass="23409">MGVGVGSKRERDGKESVGVRGSRATLFKRQTPFSSDTEPPHSASLRPSRPQSEMKNASDHVNFQSISHPHPRGRGGYWWSPQRYQDVGSTWRDTHRRRVVFPGNTGFTDVPSTLNAGYCHLHPTLRPAFDKPLSEKQTTDKLALNQHSASLSEARHGATVRSSPHAVTLPTCHQGHISTQEPLGPVTEWLFRHELRRMGSGLSSEFAFHT</sequence>
<evidence type="ECO:0000313" key="3">
    <source>
        <dbReference type="Proteomes" id="UP001153269"/>
    </source>
</evidence>
<accession>A0A9N7VC54</accession>
<dbReference type="EMBL" id="CADEAL010003967">
    <property type="protein sequence ID" value="CAB1448155.1"/>
    <property type="molecule type" value="Genomic_DNA"/>
</dbReference>